<keyword evidence="3" id="KW-1185">Reference proteome</keyword>
<dbReference type="Pfam" id="PF13310">
    <property type="entry name" value="Virulence_RhuM"/>
    <property type="match status" value="1"/>
</dbReference>
<dbReference type="SUPFAM" id="SSF140931">
    <property type="entry name" value="Fic-like"/>
    <property type="match status" value="1"/>
</dbReference>
<dbReference type="Pfam" id="PF02661">
    <property type="entry name" value="Fic"/>
    <property type="match status" value="1"/>
</dbReference>
<accession>A0A6N7QNI7</accession>
<comment type="caution">
    <text evidence="2">The sequence shown here is derived from an EMBL/GenBank/DDBJ whole genome shotgun (WGS) entry which is preliminary data.</text>
</comment>
<protein>
    <recommendedName>
        <fullName evidence="1">Fido domain-containing protein</fullName>
    </recommendedName>
</protein>
<dbReference type="EMBL" id="WJPP01000001">
    <property type="protein sequence ID" value="MRH77602.1"/>
    <property type="molecule type" value="Genomic_DNA"/>
</dbReference>
<dbReference type="RefSeq" id="WP_153718640.1">
    <property type="nucleotide sequence ID" value="NZ_WJPP01000001.1"/>
</dbReference>
<organism evidence="2 3">
    <name type="scientific">Spiribacter salilacus</name>
    <dbReference type="NCBI Taxonomy" id="2664894"/>
    <lineage>
        <taxon>Bacteria</taxon>
        <taxon>Pseudomonadati</taxon>
        <taxon>Pseudomonadota</taxon>
        <taxon>Gammaproteobacteria</taxon>
        <taxon>Chromatiales</taxon>
        <taxon>Ectothiorhodospiraceae</taxon>
        <taxon>Spiribacter</taxon>
    </lineage>
</organism>
<dbReference type="Proteomes" id="UP000433788">
    <property type="component" value="Unassembled WGS sequence"/>
</dbReference>
<dbReference type="PROSITE" id="PS51459">
    <property type="entry name" value="FIDO"/>
    <property type="match status" value="1"/>
</dbReference>
<dbReference type="Gene3D" id="1.20.120.1870">
    <property type="entry name" value="Fic/DOC protein, Fido domain"/>
    <property type="match status" value="1"/>
</dbReference>
<evidence type="ECO:0000313" key="2">
    <source>
        <dbReference type="EMBL" id="MRH77602.1"/>
    </source>
</evidence>
<dbReference type="PANTHER" id="PTHR35810:SF1">
    <property type="entry name" value="CYTOPLASMIC PROTEIN"/>
    <property type="match status" value="1"/>
</dbReference>
<dbReference type="PANTHER" id="PTHR35810">
    <property type="entry name" value="CYTOPLASMIC PROTEIN-RELATED"/>
    <property type="match status" value="1"/>
</dbReference>
<dbReference type="AlphaFoldDB" id="A0A6N7QNI7"/>
<name>A0A6N7QNI7_9GAMM</name>
<proteinExistence type="predicted"/>
<dbReference type="InterPro" id="IPR053737">
    <property type="entry name" value="Type_II_TA_Toxin"/>
</dbReference>
<dbReference type="InterPro" id="IPR011204">
    <property type="entry name" value="Virulence_RhuM-like"/>
</dbReference>
<sequence>MSEIVIFTGETNTVEVRLEGETLWLSLQQLADLFGRDKSVISRHLRNVFSSEELEREAVVAKNATTAADGKTYLVDHYNLDAILSVGYRVNSTRATRFRQWATRVLREHLTQGYTLNEHRLAQRGLSELEQAVHLLGETLVRQELVGDIGRDVIGLVLGYARTWRLLLNYDEGQLGELAGGQPARGVLNLDEARGALDALAMELKSRGEANELFARDRGEGLAAILGNIEQTMFGEPLYKTREERAANLLYFVIKNHPFSDGNKRSGAFLFLLYLRQEGMPLTLNDNGLTALTLLIAESDPKAKDLMVRLVMHLLARDKD</sequence>
<evidence type="ECO:0000259" key="1">
    <source>
        <dbReference type="PROSITE" id="PS51459"/>
    </source>
</evidence>
<dbReference type="InterPro" id="IPR003812">
    <property type="entry name" value="Fido"/>
</dbReference>
<dbReference type="InterPro" id="IPR036597">
    <property type="entry name" value="Fido-like_dom_sf"/>
</dbReference>
<feature type="domain" description="Fido" evidence="1">
    <location>
        <begin position="188"/>
        <end position="317"/>
    </location>
</feature>
<reference evidence="2 3" key="1">
    <citation type="submission" date="2019-11" db="EMBL/GenBank/DDBJ databases">
        <authorList>
            <person name="Zhang X.Y."/>
        </authorList>
    </citation>
    <scope>NUCLEOTIDE SEQUENCE [LARGE SCALE GENOMIC DNA]</scope>
    <source>
        <strain evidence="2 3">C176</strain>
    </source>
</reference>
<gene>
    <name evidence="2" type="ORF">GH984_02660</name>
</gene>
<evidence type="ECO:0000313" key="3">
    <source>
        <dbReference type="Proteomes" id="UP000433788"/>
    </source>
</evidence>